<dbReference type="AlphaFoldDB" id="A0A3S4VKP9"/>
<dbReference type="InterPro" id="IPR029501">
    <property type="entry name" value="EndoU_bac"/>
</dbReference>
<protein>
    <recommendedName>
        <fullName evidence="1">Bacterial EndoU nuclease domain-containing protein</fullName>
    </recommendedName>
</protein>
<dbReference type="EMBL" id="LR134481">
    <property type="protein sequence ID" value="VEI29943.1"/>
    <property type="molecule type" value="Genomic_DNA"/>
</dbReference>
<organism evidence="2 3">
    <name type="scientific">Haemophilus parainfluenzae</name>
    <dbReference type="NCBI Taxonomy" id="729"/>
    <lineage>
        <taxon>Bacteria</taxon>
        <taxon>Pseudomonadati</taxon>
        <taxon>Pseudomonadota</taxon>
        <taxon>Gammaproteobacteria</taxon>
        <taxon>Pasteurellales</taxon>
        <taxon>Pasteurellaceae</taxon>
        <taxon>Haemophilus</taxon>
    </lineage>
</organism>
<evidence type="ECO:0000313" key="2">
    <source>
        <dbReference type="EMBL" id="VEI29943.1"/>
    </source>
</evidence>
<dbReference type="Pfam" id="PF14436">
    <property type="entry name" value="EndoU_bacteria"/>
    <property type="match status" value="1"/>
</dbReference>
<sequence>MTVMIGGHSALGNIRVERILYTYPNGVYLAQISAFDSETNQYIVKTNNNGETLMFPQTWTADRIKVEINSAYMNQVDDLDPIRKAEGMWVGVSNSGVRIEGYTYPVVTAFPSAEQE</sequence>
<evidence type="ECO:0000259" key="1">
    <source>
        <dbReference type="Pfam" id="PF14436"/>
    </source>
</evidence>
<feature type="domain" description="Bacterial EndoU nuclease" evidence="1">
    <location>
        <begin position="5"/>
        <end position="113"/>
    </location>
</feature>
<evidence type="ECO:0000313" key="3">
    <source>
        <dbReference type="Proteomes" id="UP000268879"/>
    </source>
</evidence>
<dbReference type="GO" id="GO:0004519">
    <property type="term" value="F:endonuclease activity"/>
    <property type="evidence" value="ECO:0007669"/>
    <property type="project" value="InterPro"/>
</dbReference>
<accession>A0A3S4VKP9</accession>
<proteinExistence type="predicted"/>
<name>A0A3S4VKP9_HAEPA</name>
<gene>
    <name evidence="2" type="ORF">NCTC10665_00686</name>
</gene>
<dbReference type="Proteomes" id="UP000268879">
    <property type="component" value="Chromosome"/>
</dbReference>
<reference evidence="2 3" key="1">
    <citation type="submission" date="2018-12" db="EMBL/GenBank/DDBJ databases">
        <authorList>
            <consortium name="Pathogen Informatics"/>
        </authorList>
    </citation>
    <scope>NUCLEOTIDE SEQUENCE [LARGE SCALE GENOMIC DNA]</scope>
    <source>
        <strain evidence="2 3">NCTC10665</strain>
    </source>
</reference>
<dbReference type="RefSeq" id="WP_126470207.1">
    <property type="nucleotide sequence ID" value="NZ_LR134481.1"/>
</dbReference>